<evidence type="ECO:0008006" key="3">
    <source>
        <dbReference type="Google" id="ProtNLM"/>
    </source>
</evidence>
<name>A0ABY8T0J2_9HYPH</name>
<geneLocation type="plasmid" evidence="1 2">
    <name>pSkuCCBAU71714b</name>
</geneLocation>
<protein>
    <recommendedName>
        <fullName evidence="3">Transposase</fullName>
    </recommendedName>
</protein>
<proteinExistence type="predicted"/>
<accession>A0ABY8T0J2</accession>
<gene>
    <name evidence="1" type="ORF">PZL22_001299</name>
</gene>
<dbReference type="RefSeq" id="WP_284718298.1">
    <property type="nucleotide sequence ID" value="NZ_CP120364.1"/>
</dbReference>
<dbReference type="EMBL" id="CP120364">
    <property type="protein sequence ID" value="WHS91327.1"/>
    <property type="molecule type" value="Genomic_DNA"/>
</dbReference>
<sequence length="62" mass="7637">MERVEADKLPKRTSTKVWNVQEFCRRQNLCQKEEWRLTRLFGRFATASELLHNAKRAPRWRY</sequence>
<keyword evidence="1" id="KW-0614">Plasmid</keyword>
<evidence type="ECO:0000313" key="2">
    <source>
        <dbReference type="Proteomes" id="UP001233264"/>
    </source>
</evidence>
<keyword evidence="2" id="KW-1185">Reference proteome</keyword>
<evidence type="ECO:0000313" key="1">
    <source>
        <dbReference type="EMBL" id="WHS91327.1"/>
    </source>
</evidence>
<dbReference type="Proteomes" id="UP001233264">
    <property type="component" value="Plasmid pSkuCCBAU71714b"/>
</dbReference>
<organism evidence="1 2">
    <name type="scientific">Sinorhizobium kummerowiae</name>
    <dbReference type="NCBI Taxonomy" id="158892"/>
    <lineage>
        <taxon>Bacteria</taxon>
        <taxon>Pseudomonadati</taxon>
        <taxon>Pseudomonadota</taxon>
        <taxon>Alphaproteobacteria</taxon>
        <taxon>Hyphomicrobiales</taxon>
        <taxon>Rhizobiaceae</taxon>
        <taxon>Sinorhizobium/Ensifer group</taxon>
        <taxon>Sinorhizobium</taxon>
    </lineage>
</organism>
<reference evidence="1 2" key="1">
    <citation type="submission" date="2023-03" db="EMBL/GenBank/DDBJ databases">
        <authorList>
            <person name="Menendez E."/>
            <person name="Kaur S."/>
            <person name="Flores-Felix J.D."/>
            <person name="diCenzo G.C."/>
            <person name="Peix A."/>
            <person name="Velazquez E."/>
        </authorList>
    </citation>
    <scope>NUCLEOTIDE SEQUENCE [LARGE SCALE GENOMIC DNA]</scope>
    <source>
        <strain evidence="1 2">CCBAU 71714</strain>
        <plasmid evidence="1 2">pSkuCCBAU71714b</plasmid>
    </source>
</reference>